<gene>
    <name evidence="2" type="primary">lstR</name>
    <name evidence="2" type="ordered locus">LMM7_0445</name>
</gene>
<dbReference type="SUPFAM" id="SSF46785">
    <property type="entry name" value="Winged helix' DNA-binding domain"/>
    <property type="match status" value="1"/>
</dbReference>
<protein>
    <submittedName>
        <fullName evidence="2">Lineage-specific thermal regulator protein putative transcriptional regulator (PadR family)</fullName>
    </submittedName>
</protein>
<dbReference type="KEGG" id="lmq:LMM7_0445"/>
<evidence type="ECO:0000313" key="3">
    <source>
        <dbReference type="Proteomes" id="UP000000486"/>
    </source>
</evidence>
<feature type="domain" description="Transcription regulator PadR N-terminal" evidence="1">
    <location>
        <begin position="53"/>
        <end position="120"/>
    </location>
</feature>
<sequence length="143" mass="16886">MDDPFSNLKDSIKKDFEGFSFSEERKNAVKETIRKKQSHLELQYWKEETLRNILDSLHDEAKHGYEISTQLFQKNELSFKNNEGQLYILLHLLENKKILSSKWIEDKKYYSLTAKGKKFVATFERRGSKQHGSLKNLIEEASL</sequence>
<dbReference type="AlphaFoldDB" id="A0A0E0USW7"/>
<dbReference type="PANTHER" id="PTHR33169">
    <property type="entry name" value="PADR-FAMILY TRANSCRIPTIONAL REGULATOR"/>
    <property type="match status" value="1"/>
</dbReference>
<dbReference type="RefSeq" id="WP_012581957.1">
    <property type="nucleotide sequence ID" value="NC_017537.1"/>
</dbReference>
<dbReference type="InterPro" id="IPR005149">
    <property type="entry name" value="Tscrpt_reg_PadR_N"/>
</dbReference>
<dbReference type="PANTHER" id="PTHR33169:SF14">
    <property type="entry name" value="TRANSCRIPTIONAL REGULATOR RV3488"/>
    <property type="match status" value="1"/>
</dbReference>
<dbReference type="Gene3D" id="1.10.10.10">
    <property type="entry name" value="Winged helix-like DNA-binding domain superfamily/Winged helix DNA-binding domain"/>
    <property type="match status" value="1"/>
</dbReference>
<proteinExistence type="predicted"/>
<dbReference type="EMBL" id="CP002816">
    <property type="protein sequence ID" value="AEH91451.1"/>
    <property type="molecule type" value="Genomic_DNA"/>
</dbReference>
<dbReference type="Pfam" id="PF03551">
    <property type="entry name" value="PadR"/>
    <property type="match status" value="1"/>
</dbReference>
<dbReference type="NCBIfam" id="NF006931">
    <property type="entry name" value="PRK09416.1"/>
    <property type="match status" value="1"/>
</dbReference>
<evidence type="ECO:0000313" key="2">
    <source>
        <dbReference type="EMBL" id="AEH91451.1"/>
    </source>
</evidence>
<dbReference type="InterPro" id="IPR052509">
    <property type="entry name" value="Metal_resp_DNA-bind_regulator"/>
</dbReference>
<dbReference type="Proteomes" id="UP000000486">
    <property type="component" value="Chromosome"/>
</dbReference>
<evidence type="ECO:0000259" key="1">
    <source>
        <dbReference type="Pfam" id="PF03551"/>
    </source>
</evidence>
<dbReference type="InterPro" id="IPR036390">
    <property type="entry name" value="WH_DNA-bd_sf"/>
</dbReference>
<dbReference type="PATRIC" id="fig|1030009.3.peg.437"/>
<dbReference type="HOGENOM" id="CLU_063440_7_0_9"/>
<name>A0A0E0USW7_LISMM</name>
<reference evidence="2 3" key="1">
    <citation type="journal article" date="2011" name="J. Bacteriol.">
        <title>Genome sequence of the nonpathogenic Listeria monocytogenes serovar 4a strain M7.</title>
        <authorList>
            <person name="Chen J."/>
            <person name="Xia Y."/>
            <person name="Cheng C."/>
            <person name="Fang C."/>
            <person name="Shan Y."/>
            <person name="Jin G."/>
            <person name="Fang W."/>
        </authorList>
    </citation>
    <scope>NUCLEOTIDE SEQUENCE [LARGE SCALE GENOMIC DNA]</scope>
    <source>
        <strain evidence="2 3">M7</strain>
    </source>
</reference>
<dbReference type="InterPro" id="IPR036388">
    <property type="entry name" value="WH-like_DNA-bd_sf"/>
</dbReference>
<accession>A0A0E0USW7</accession>
<organism evidence="2 3">
    <name type="scientific">Listeria monocytogenes serotype 4a (strain M7)</name>
    <dbReference type="NCBI Taxonomy" id="1030009"/>
    <lineage>
        <taxon>Bacteria</taxon>
        <taxon>Bacillati</taxon>
        <taxon>Bacillota</taxon>
        <taxon>Bacilli</taxon>
        <taxon>Bacillales</taxon>
        <taxon>Listeriaceae</taxon>
        <taxon>Listeria</taxon>
    </lineage>
</organism>